<protein>
    <submittedName>
        <fullName evidence="1">Uncharacterized protein</fullName>
    </submittedName>
</protein>
<dbReference type="VEuPathDB" id="FungiDB:AeMF1_008393"/>
<accession>A0A6G0WMV8</accession>
<reference evidence="1 2" key="1">
    <citation type="submission" date="2019-07" db="EMBL/GenBank/DDBJ databases">
        <title>Genomics analysis of Aphanomyces spp. identifies a new class of oomycete effector associated with host adaptation.</title>
        <authorList>
            <person name="Gaulin E."/>
        </authorList>
    </citation>
    <scope>NUCLEOTIDE SEQUENCE [LARGE SCALE GENOMIC DNA]</scope>
    <source>
        <strain evidence="1 2">ATCC 201684</strain>
    </source>
</reference>
<name>A0A6G0WMV8_9STRA</name>
<dbReference type="AlphaFoldDB" id="A0A6G0WMV8"/>
<gene>
    <name evidence="1" type="ORF">Ae201684_013645</name>
</gene>
<sequence>MAATKAEKFVTLLGDKLKQLPNLELTQDELQDKLETAIATLPNGALKGTLQRNIGVYTKLLGRLLELTLSRRTGDRLLCEADYDVLLSQQNTSKLVELLCAPPDIFFEFMTPLSLPKNDPKKTVYVIAQYCNAAAQELASNGFTSVYPSKQSPGNVFALYANKIVDGVRSWMDNVLETKANVDDCDARRLQSLLKSFLDNVAVSQLISPGGLDLSSSFYLPNPVATDVVSDSSKSIAHLYATYLVLVVFYPTQKLQESKPSDDSDEEDDSPAQRLDATGIAQQTVGELLMASEQYSGASWLADVLLFAAYLPHPVQSHKDALLAQYNRVVVQLLRRLSFTNNMSCIDFVNGVLCVRQAKEALRRTRQTNSRELTSVLARLSSMAIPFKLIDWMKLTSLGDQSHLADEVSKVLSNTTGTCSVFLTWSEKDLAALASKIETEFLVSTSAQENQAVISDQDHATEDNEAPVEDQPLFFVDNVGSN</sequence>
<dbReference type="EMBL" id="VJMJ01000175">
    <property type="protein sequence ID" value="KAF0728687.1"/>
    <property type="molecule type" value="Genomic_DNA"/>
</dbReference>
<dbReference type="Proteomes" id="UP000481153">
    <property type="component" value="Unassembled WGS sequence"/>
</dbReference>
<organism evidence="1 2">
    <name type="scientific">Aphanomyces euteiches</name>
    <dbReference type="NCBI Taxonomy" id="100861"/>
    <lineage>
        <taxon>Eukaryota</taxon>
        <taxon>Sar</taxon>
        <taxon>Stramenopiles</taxon>
        <taxon>Oomycota</taxon>
        <taxon>Saprolegniomycetes</taxon>
        <taxon>Saprolegniales</taxon>
        <taxon>Verrucalvaceae</taxon>
        <taxon>Aphanomyces</taxon>
    </lineage>
</organism>
<keyword evidence="2" id="KW-1185">Reference proteome</keyword>
<evidence type="ECO:0000313" key="2">
    <source>
        <dbReference type="Proteomes" id="UP000481153"/>
    </source>
</evidence>
<evidence type="ECO:0000313" key="1">
    <source>
        <dbReference type="EMBL" id="KAF0728687.1"/>
    </source>
</evidence>
<comment type="caution">
    <text evidence="1">The sequence shown here is derived from an EMBL/GenBank/DDBJ whole genome shotgun (WGS) entry which is preliminary data.</text>
</comment>
<proteinExistence type="predicted"/>